<dbReference type="AlphaFoldDB" id="A0A431WFG8"/>
<gene>
    <name evidence="2" type="primary">thiW</name>
    <name evidence="2" type="ORF">EKG37_06735</name>
</gene>
<protein>
    <submittedName>
        <fullName evidence="2">Energy coupling factor transporter S component ThiW</fullName>
    </submittedName>
</protein>
<comment type="caution">
    <text evidence="2">The sequence shown here is derived from an EMBL/GenBank/DDBJ whole genome shotgun (WGS) entry which is preliminary data.</text>
</comment>
<dbReference type="Gene3D" id="1.10.1760.20">
    <property type="match status" value="1"/>
</dbReference>
<evidence type="ECO:0000313" key="2">
    <source>
        <dbReference type="EMBL" id="RTR33907.1"/>
    </source>
</evidence>
<dbReference type="NCBIfam" id="TIGR02359">
    <property type="entry name" value="thiW"/>
    <property type="match status" value="1"/>
</dbReference>
<feature type="transmembrane region" description="Helical" evidence="1">
    <location>
        <begin position="95"/>
        <end position="121"/>
    </location>
</feature>
<keyword evidence="1" id="KW-0812">Transmembrane</keyword>
<dbReference type="OrthoDB" id="5516776at2"/>
<keyword evidence="1" id="KW-0472">Membrane</keyword>
<feature type="transmembrane region" description="Helical" evidence="1">
    <location>
        <begin position="128"/>
        <end position="150"/>
    </location>
</feature>
<reference evidence="2 3" key="1">
    <citation type="submission" date="2018-12" db="EMBL/GenBank/DDBJ databases">
        <title>Bacillus yapensis draft genome sequence.</title>
        <authorList>
            <person name="Yu L."/>
            <person name="Xu X."/>
            <person name="Tang X."/>
        </authorList>
    </citation>
    <scope>NUCLEOTIDE SEQUENCE [LARGE SCALE GENOMIC DNA]</scope>
    <source>
        <strain evidence="2 3">XXST-01</strain>
    </source>
</reference>
<keyword evidence="1" id="KW-1133">Transmembrane helix</keyword>
<evidence type="ECO:0000313" key="3">
    <source>
        <dbReference type="Proteomes" id="UP000271374"/>
    </source>
</evidence>
<dbReference type="Proteomes" id="UP000271374">
    <property type="component" value="Unassembled WGS sequence"/>
</dbReference>
<organism evidence="2 3">
    <name type="scientific">Bacillus yapensis</name>
    <dbReference type="NCBI Taxonomy" id="2492960"/>
    <lineage>
        <taxon>Bacteria</taxon>
        <taxon>Bacillati</taxon>
        <taxon>Bacillota</taxon>
        <taxon>Bacilli</taxon>
        <taxon>Bacillales</taxon>
        <taxon>Bacillaceae</taxon>
        <taxon>Bacillus</taxon>
    </lineage>
</organism>
<accession>A0A431WFG8</accession>
<name>A0A431WFG8_9BACI</name>
<keyword evidence="3" id="KW-1185">Reference proteome</keyword>
<dbReference type="InterPro" id="IPR012652">
    <property type="entry name" value="ThiW"/>
</dbReference>
<dbReference type="EMBL" id="RXNT01000004">
    <property type="protein sequence ID" value="RTR33907.1"/>
    <property type="molecule type" value="Genomic_DNA"/>
</dbReference>
<dbReference type="Pfam" id="PF09512">
    <property type="entry name" value="ThiW"/>
    <property type="match status" value="1"/>
</dbReference>
<proteinExistence type="predicted"/>
<feature type="transmembrane region" description="Helical" evidence="1">
    <location>
        <begin position="66"/>
        <end position="89"/>
    </location>
</feature>
<dbReference type="PIRSF" id="PIRSF024534">
    <property type="entry name" value="ThiW"/>
    <property type="match status" value="1"/>
</dbReference>
<evidence type="ECO:0000256" key="1">
    <source>
        <dbReference type="SAM" id="Phobius"/>
    </source>
</evidence>
<sequence>MKKLNKMTLTALIAAITTLSSSLIYIPVGFAKIFPVQHFANVLSAVLLGPWYAVVQAFLSSLLRNILGTGSLFAFPGSMIGALLAALLYQKSKKLVFAALGEVVGTGILGAMATYPIGVLLLGQEASLFGLVPAFAISSVTGAIMGYGLLKILARNNALGGMLHENSTHNRGL</sequence>